<sequence>MTHFLLRLAFTLSLFRSFTLSLCAQPYGDLTIQGTNFYRDGRPFPFTGVSFFNAIYNPTFNKSSADRKQWLAKFQKYGINVLRIWCQWDNKSKFVDSDLTTTLYRPDGSLQPQHLATLKAILTDADQMGMVVELALFSQESYYSNIRLDSLAANRAVSTVTRELLPHRNLTIQIWNELSERVIDHYKTVKAIDPSRLVTNSPGISGILGDRKQNETLDYLSPHTSRQYSGRHWEVAPTEITYLLKRYKKPVVDDEPARNGTPAHGGPKNGSDPHDHILQIGAVWQAGGYVIYHHDMFQTGYGSSAVPPSGIPDPEFNPYHRTVFSFLALRDRYMPAVK</sequence>
<gene>
    <name evidence="3" type="ORF">AWR27_00585</name>
</gene>
<evidence type="ECO:0000313" key="4">
    <source>
        <dbReference type="Proteomes" id="UP000187941"/>
    </source>
</evidence>
<dbReference type="SUPFAM" id="SSF51445">
    <property type="entry name" value="(Trans)glycosidases"/>
    <property type="match status" value="1"/>
</dbReference>
<name>A0A1P9WRH6_9BACT</name>
<evidence type="ECO:0000256" key="1">
    <source>
        <dbReference type="SAM" id="MobiDB-lite"/>
    </source>
</evidence>
<organism evidence="3 4">
    <name type="scientific">Spirosoma montaniterrae</name>
    <dbReference type="NCBI Taxonomy" id="1178516"/>
    <lineage>
        <taxon>Bacteria</taxon>
        <taxon>Pseudomonadati</taxon>
        <taxon>Bacteroidota</taxon>
        <taxon>Cytophagia</taxon>
        <taxon>Cytophagales</taxon>
        <taxon>Cytophagaceae</taxon>
        <taxon>Spirosoma</taxon>
    </lineage>
</organism>
<dbReference type="Proteomes" id="UP000187941">
    <property type="component" value="Chromosome"/>
</dbReference>
<dbReference type="InterPro" id="IPR017853">
    <property type="entry name" value="GH"/>
</dbReference>
<keyword evidence="4" id="KW-1185">Reference proteome</keyword>
<dbReference type="AlphaFoldDB" id="A0A1P9WRH6"/>
<dbReference type="RefSeq" id="WP_077129401.1">
    <property type="nucleotide sequence ID" value="NZ_CP014263.1"/>
</dbReference>
<feature type="signal peptide" evidence="2">
    <location>
        <begin position="1"/>
        <end position="24"/>
    </location>
</feature>
<accession>A0A1P9WRH6</accession>
<protein>
    <recommendedName>
        <fullName evidence="5">Glycoside hydrolase family 5 domain-containing protein</fullName>
    </recommendedName>
</protein>
<reference evidence="3 4" key="1">
    <citation type="submission" date="2016-01" db="EMBL/GenBank/DDBJ databases">
        <authorList>
            <person name="Oliw E.H."/>
        </authorList>
    </citation>
    <scope>NUCLEOTIDE SEQUENCE [LARGE SCALE GENOMIC DNA]</scope>
    <source>
        <strain evidence="3 4">DY10</strain>
    </source>
</reference>
<dbReference type="EMBL" id="CP014263">
    <property type="protein sequence ID" value="AQG77976.1"/>
    <property type="molecule type" value="Genomic_DNA"/>
</dbReference>
<evidence type="ECO:0008006" key="5">
    <source>
        <dbReference type="Google" id="ProtNLM"/>
    </source>
</evidence>
<dbReference type="KEGG" id="smon:AWR27_00585"/>
<keyword evidence="2" id="KW-0732">Signal</keyword>
<proteinExistence type="predicted"/>
<feature type="region of interest" description="Disordered" evidence="1">
    <location>
        <begin position="253"/>
        <end position="275"/>
    </location>
</feature>
<feature type="chain" id="PRO_5012862849" description="Glycoside hydrolase family 5 domain-containing protein" evidence="2">
    <location>
        <begin position="25"/>
        <end position="338"/>
    </location>
</feature>
<evidence type="ECO:0000313" key="3">
    <source>
        <dbReference type="EMBL" id="AQG77976.1"/>
    </source>
</evidence>
<dbReference type="OrthoDB" id="7813231at2"/>
<evidence type="ECO:0000256" key="2">
    <source>
        <dbReference type="SAM" id="SignalP"/>
    </source>
</evidence>
<dbReference type="Gene3D" id="3.20.20.80">
    <property type="entry name" value="Glycosidases"/>
    <property type="match status" value="1"/>
</dbReference>